<dbReference type="GO" id="GO:0005829">
    <property type="term" value="C:cytosol"/>
    <property type="evidence" value="ECO:0007669"/>
    <property type="project" value="TreeGrafter"/>
</dbReference>
<dbReference type="Gene3D" id="3.40.630.10">
    <property type="entry name" value="Zn peptidases"/>
    <property type="match status" value="2"/>
</dbReference>
<comment type="cofactor">
    <cofactor evidence="2">
        <name>Zn(2+)</name>
        <dbReference type="ChEBI" id="CHEBI:29105"/>
    </cofactor>
</comment>
<evidence type="ECO:0000313" key="20">
    <source>
        <dbReference type="Proteomes" id="UP000823660"/>
    </source>
</evidence>
<evidence type="ECO:0000256" key="7">
    <source>
        <dbReference type="ARBA" id="ARBA00023049"/>
    </source>
</evidence>
<dbReference type="EC" id="3.4.13.18" evidence="10"/>
<comment type="catalytic activity">
    <reaction evidence="9">
        <text>Hydrolysis of dipeptides, preferentially hydrophobic dipeptides including prolyl amino acids.</text>
        <dbReference type="EC" id="3.4.13.18"/>
    </reaction>
</comment>
<evidence type="ECO:0000256" key="13">
    <source>
        <dbReference type="ARBA" id="ARBA00071271"/>
    </source>
</evidence>
<evidence type="ECO:0000256" key="17">
    <source>
        <dbReference type="ARBA" id="ARBA00078074"/>
    </source>
</evidence>
<keyword evidence="8" id="KW-0170">Cobalt</keyword>
<evidence type="ECO:0000256" key="4">
    <source>
        <dbReference type="ARBA" id="ARBA00022723"/>
    </source>
</evidence>
<evidence type="ECO:0000256" key="11">
    <source>
        <dbReference type="ARBA" id="ARBA00044252"/>
    </source>
</evidence>
<evidence type="ECO:0000256" key="5">
    <source>
        <dbReference type="ARBA" id="ARBA00022801"/>
    </source>
</evidence>
<evidence type="ECO:0000256" key="8">
    <source>
        <dbReference type="ARBA" id="ARBA00023285"/>
    </source>
</evidence>
<dbReference type="Proteomes" id="UP000823660">
    <property type="component" value="Unassembled WGS sequence"/>
</dbReference>
<dbReference type="AlphaFoldDB" id="A0A9D9NAS4"/>
<dbReference type="InterPro" id="IPR001160">
    <property type="entry name" value="Peptidase_M20C"/>
</dbReference>
<feature type="domain" description="Peptidase M20 dimerisation" evidence="18">
    <location>
        <begin position="209"/>
        <end position="293"/>
    </location>
</feature>
<dbReference type="EMBL" id="JADIMH010000008">
    <property type="protein sequence ID" value="MBO8466414.1"/>
    <property type="molecule type" value="Genomic_DNA"/>
</dbReference>
<evidence type="ECO:0000313" key="19">
    <source>
        <dbReference type="EMBL" id="MBO8466414.1"/>
    </source>
</evidence>
<dbReference type="InterPro" id="IPR002933">
    <property type="entry name" value="Peptidase_M20"/>
</dbReference>
<evidence type="ECO:0000256" key="9">
    <source>
        <dbReference type="ARBA" id="ARBA00036421"/>
    </source>
</evidence>
<evidence type="ECO:0000256" key="10">
    <source>
        <dbReference type="ARBA" id="ARBA00038976"/>
    </source>
</evidence>
<dbReference type="InterPro" id="IPR011650">
    <property type="entry name" value="Peptidase_M20_dimer"/>
</dbReference>
<accession>A0A9D9NAS4</accession>
<keyword evidence="6" id="KW-0862">Zinc</keyword>
<dbReference type="PRINTS" id="PR00934">
    <property type="entry name" value="XHISDIPTASE"/>
</dbReference>
<dbReference type="PANTHER" id="PTHR43501:SF1">
    <property type="entry name" value="CYTOSOL NON-SPECIFIC DIPEPTIDASE"/>
    <property type="match status" value="1"/>
</dbReference>
<dbReference type="PIRSF" id="PIRSF016599">
    <property type="entry name" value="Xaa-His_dipept"/>
    <property type="match status" value="1"/>
</dbReference>
<keyword evidence="5" id="KW-0378">Hydrolase</keyword>
<evidence type="ECO:0000256" key="12">
    <source>
        <dbReference type="ARBA" id="ARBA00061423"/>
    </source>
</evidence>
<evidence type="ECO:0000256" key="15">
    <source>
        <dbReference type="ARBA" id="ARBA00076004"/>
    </source>
</evidence>
<dbReference type="GO" id="GO:0046872">
    <property type="term" value="F:metal ion binding"/>
    <property type="evidence" value="ECO:0007669"/>
    <property type="project" value="UniProtKB-KW"/>
</dbReference>
<evidence type="ECO:0000256" key="2">
    <source>
        <dbReference type="ARBA" id="ARBA00001947"/>
    </source>
</evidence>
<name>A0A9D9NAS4_9BACT</name>
<evidence type="ECO:0000256" key="3">
    <source>
        <dbReference type="ARBA" id="ARBA00022670"/>
    </source>
</evidence>
<comment type="caution">
    <text evidence="19">The sequence shown here is derived from an EMBL/GenBank/DDBJ whole genome shotgun (WGS) entry which is preliminary data.</text>
</comment>
<evidence type="ECO:0000256" key="6">
    <source>
        <dbReference type="ARBA" id="ARBA00022833"/>
    </source>
</evidence>
<organism evidence="19 20">
    <name type="scientific">Candidatus Cryptobacteroides faecipullorum</name>
    <dbReference type="NCBI Taxonomy" id="2840764"/>
    <lineage>
        <taxon>Bacteria</taxon>
        <taxon>Pseudomonadati</taxon>
        <taxon>Bacteroidota</taxon>
        <taxon>Bacteroidia</taxon>
        <taxon>Bacteroidales</taxon>
        <taxon>Candidatus Cryptobacteroides</taxon>
    </lineage>
</organism>
<comment type="similarity">
    <text evidence="12">Belongs to the peptidase M20C family.</text>
</comment>
<reference evidence="19" key="1">
    <citation type="submission" date="2020-10" db="EMBL/GenBank/DDBJ databases">
        <authorList>
            <person name="Gilroy R."/>
        </authorList>
    </citation>
    <scope>NUCLEOTIDE SEQUENCE</scope>
    <source>
        <strain evidence="19">B1-15692</strain>
    </source>
</reference>
<keyword evidence="7" id="KW-0482">Metalloprotease</keyword>
<gene>
    <name evidence="19" type="ORF">IAB99_01455</name>
</gene>
<keyword evidence="4" id="KW-0479">Metal-binding</keyword>
<reference evidence="19" key="2">
    <citation type="journal article" date="2021" name="PeerJ">
        <title>Extensive microbial diversity within the chicken gut microbiome revealed by metagenomics and culture.</title>
        <authorList>
            <person name="Gilroy R."/>
            <person name="Ravi A."/>
            <person name="Getino M."/>
            <person name="Pursley I."/>
            <person name="Horton D.L."/>
            <person name="Alikhan N.F."/>
            <person name="Baker D."/>
            <person name="Gharbi K."/>
            <person name="Hall N."/>
            <person name="Watson M."/>
            <person name="Adriaenssens E.M."/>
            <person name="Foster-Nyarko E."/>
            <person name="Jarju S."/>
            <person name="Secka A."/>
            <person name="Antonio M."/>
            <person name="Oren A."/>
            <person name="Chaudhuri R.R."/>
            <person name="La Ragione R."/>
            <person name="Hildebrand F."/>
            <person name="Pallen M.J."/>
        </authorList>
    </citation>
    <scope>NUCLEOTIDE SEQUENCE</scope>
    <source>
        <strain evidence="19">B1-15692</strain>
    </source>
</reference>
<comment type="cofactor">
    <cofactor evidence="1">
        <name>Co(2+)</name>
        <dbReference type="ChEBI" id="CHEBI:48828"/>
    </cofactor>
</comment>
<evidence type="ECO:0000256" key="14">
    <source>
        <dbReference type="ARBA" id="ARBA00075285"/>
    </source>
</evidence>
<sequence length="487" mass="52539">MDMELKDLKPQLVWKNFYSLTQIPRPSKKEVKAVEFLYDFGKSLGLETIKDEVGNIIIRKPATPGMEKRKGVILQGHIDMVPQKNADKVHDFEKDPIEAWVDGEWVRAKGTTLGADNGLGVAVAMSVLESKDLKHGPVEVLVTVDEETGMTGARALEPGILKGDILINLDSETEGELYVGCAGGLDITAELPYGTVPAPAHYRPYLLTVKGLKGGHSGMDIILYRANANKVMARVLLPLLRDMGVKLVSIDGGSLRNAIPREAFAQILVPEENVAGVTACIGAVGEAVKSEYATTDPDISVFATEQDDVPAGYMEDSAALAAMRAVSGCPDGVWRMSDAVPGLVETSNNTAIVKSENGRLYVKTLMRSSVDTAKEAMAEQARAVFELAGFKVTFSGGYPGWAPNSSSPILHTMKEVYRSLYGNEPAVMAIHAGLECGILGGAYPHWDMVSCGPTILSPHSPDERANVATVEKWWKFVTATLENIPEK</sequence>
<proteinExistence type="inferred from homology"/>
<keyword evidence="3" id="KW-0645">Protease</keyword>
<evidence type="ECO:0000256" key="1">
    <source>
        <dbReference type="ARBA" id="ARBA00001941"/>
    </source>
</evidence>
<evidence type="ECO:0000256" key="16">
    <source>
        <dbReference type="ARBA" id="ARBA00077688"/>
    </source>
</evidence>
<dbReference type="GO" id="GO:0070573">
    <property type="term" value="F:metallodipeptidase activity"/>
    <property type="evidence" value="ECO:0007669"/>
    <property type="project" value="TreeGrafter"/>
</dbReference>
<dbReference type="FunFam" id="3.40.630.10:FF:000018">
    <property type="entry name" value="Aminoacyl-histidine dipeptidase PepD"/>
    <property type="match status" value="1"/>
</dbReference>
<dbReference type="GO" id="GO:0006508">
    <property type="term" value="P:proteolysis"/>
    <property type="evidence" value="ECO:0007669"/>
    <property type="project" value="UniProtKB-KW"/>
</dbReference>
<dbReference type="Pfam" id="PF07687">
    <property type="entry name" value="M20_dimer"/>
    <property type="match status" value="1"/>
</dbReference>
<protein>
    <recommendedName>
        <fullName evidence="13">Cytosol non-specific dipeptidase</fullName>
        <ecNumber evidence="10">3.4.13.18</ecNumber>
    </recommendedName>
    <alternativeName>
        <fullName evidence="16">Aminoacyl-histidine dipeptidase</fullName>
    </alternativeName>
    <alternativeName>
        <fullName evidence="15">Beta-alanyl-histidine dipeptidase</fullName>
    </alternativeName>
    <alternativeName>
        <fullName evidence="14">Carnosinase</fullName>
    </alternativeName>
    <alternativeName>
        <fullName evidence="11">Peptidase D</fullName>
    </alternativeName>
    <alternativeName>
        <fullName evidence="17">Xaa-His dipeptidase</fullName>
    </alternativeName>
</protein>
<dbReference type="CDD" id="cd03890">
    <property type="entry name" value="M20_pepD"/>
    <property type="match status" value="1"/>
</dbReference>
<evidence type="ECO:0000259" key="18">
    <source>
        <dbReference type="Pfam" id="PF07687"/>
    </source>
</evidence>
<dbReference type="Pfam" id="PF01546">
    <property type="entry name" value="Peptidase_M20"/>
    <property type="match status" value="1"/>
</dbReference>
<dbReference type="NCBIfam" id="TIGR01893">
    <property type="entry name" value="aa-his-dipept"/>
    <property type="match status" value="1"/>
</dbReference>
<dbReference type="PANTHER" id="PTHR43501">
    <property type="entry name" value="CYTOSOL NON-SPECIFIC DIPEPTIDASE"/>
    <property type="match status" value="1"/>
</dbReference>
<dbReference type="FunFam" id="3.40.630.10:FF:000015">
    <property type="entry name" value="Aminoacyl-histidine dipeptidase PepD"/>
    <property type="match status" value="1"/>
</dbReference>
<dbReference type="SUPFAM" id="SSF53187">
    <property type="entry name" value="Zn-dependent exopeptidases"/>
    <property type="match status" value="1"/>
</dbReference>